<dbReference type="GeneID" id="36938077"/>
<accession>A0A343W946</accession>
<evidence type="ECO:0000256" key="1">
    <source>
        <dbReference type="SAM" id="Phobius"/>
    </source>
</evidence>
<dbReference type="RefSeq" id="YP_009485750.1">
    <property type="nucleotide sequence ID" value="NC_037746.1"/>
</dbReference>
<organism evidence="2">
    <name type="scientific">Reduvius gregoryi</name>
    <dbReference type="NCBI Taxonomy" id="1524525"/>
    <lineage>
        <taxon>Eukaryota</taxon>
        <taxon>Metazoa</taxon>
        <taxon>Ecdysozoa</taxon>
        <taxon>Arthropoda</taxon>
        <taxon>Hexapoda</taxon>
        <taxon>Insecta</taxon>
        <taxon>Pterygota</taxon>
        <taxon>Neoptera</taxon>
        <taxon>Paraneoptera</taxon>
        <taxon>Hemiptera</taxon>
        <taxon>Heteroptera</taxon>
        <taxon>Panheteroptera</taxon>
        <taxon>Cimicomorpha</taxon>
        <taxon>Reduviidae</taxon>
        <taxon>Reduviinae</taxon>
        <taxon>Reduvius</taxon>
    </lineage>
</organism>
<reference evidence="2" key="1">
    <citation type="thesis" date="2017" institute="China Agricultural University">
        <title>Studies on the comparative mitochondrial genomics and phylogeny of Heteroptera (Insecta: Hemiptera).</title>
        <authorList>
            <person name="Jiang P."/>
        </authorList>
    </citation>
    <scope>NUCLEOTIDE SEQUENCE</scope>
</reference>
<keyword evidence="1" id="KW-0472">Membrane</keyword>
<evidence type="ECO:0000313" key="2">
    <source>
        <dbReference type="EMBL" id="AVZ00886.1"/>
    </source>
</evidence>
<proteinExistence type="predicted"/>
<dbReference type="AlphaFoldDB" id="A0A343W946"/>
<feature type="transmembrane region" description="Helical" evidence="1">
    <location>
        <begin position="6"/>
        <end position="29"/>
    </location>
</feature>
<geneLocation type="mitochondrion" evidence="2"/>
<protein>
    <submittedName>
        <fullName evidence="2">ATP synthase F0 subunit 8</fullName>
    </submittedName>
</protein>
<sequence length="52" mass="6544">MPQMAPLWWSSLFTMFIFSFIMMWMMMYYQTTTTINTKYSTKMKKPILNWKW</sequence>
<keyword evidence="2" id="KW-0496">Mitochondrion</keyword>
<keyword evidence="1" id="KW-1133">Transmembrane helix</keyword>
<dbReference type="EMBL" id="KY069969">
    <property type="protein sequence ID" value="AVZ00886.1"/>
    <property type="molecule type" value="Genomic_DNA"/>
</dbReference>
<dbReference type="CTD" id="4509"/>
<keyword evidence="1" id="KW-0812">Transmembrane</keyword>
<gene>
    <name evidence="2" type="primary">ATP8</name>
</gene>
<name>A0A343W946_9HEMI</name>